<evidence type="ECO:0000313" key="3">
    <source>
        <dbReference type="EMBL" id="MPV39090.1"/>
    </source>
</evidence>
<dbReference type="Gene3D" id="3.30.420.40">
    <property type="match status" value="2"/>
</dbReference>
<reference evidence="3 4" key="1">
    <citation type="submission" date="2019-10" db="EMBL/GenBank/DDBJ databases">
        <title>Georgenia wutianyii sp. nov. and Georgenia yuyongxinii sp. nov. isolated from plateau pika (Ochotona curzoniae) in the Qinghai-Tibet plateau of China.</title>
        <authorList>
            <person name="Tian Z."/>
        </authorList>
    </citation>
    <scope>NUCLEOTIDE SEQUENCE [LARGE SCALE GENOMIC DNA]</scope>
    <source>
        <strain evidence="3 4">JCM 19765</strain>
    </source>
</reference>
<sequence>MRILCLDTSGGSAVALVDTPAEGVTTVLRQAAGTDPRRHAESLAPLMTQVLGESREAVDAVAVGTGPAPFTGLRAGLVTAQAFARGRGIDVHGVCSLDVLARQALDVLGDDGEVLVATDARRKEVYWARYRSLGADDVERLAGPEVTTAEAAAAANDLGGATAPVVVGAGAALYPAHLSAGKGMPAAPDPAVLARLVRARLARRAAGDDVELGTEPRYLRRPDVQLPAAPKRAS</sequence>
<feature type="domain" description="Gcp-like" evidence="2">
    <location>
        <begin position="37"/>
        <end position="147"/>
    </location>
</feature>
<name>A0A6N7EM05_9MICO</name>
<dbReference type="EMBL" id="WHPC01000155">
    <property type="protein sequence ID" value="MPV39090.1"/>
    <property type="molecule type" value="Genomic_DNA"/>
</dbReference>
<keyword evidence="3" id="KW-0808">Transferase</keyword>
<dbReference type="SUPFAM" id="SSF53067">
    <property type="entry name" value="Actin-like ATPase domain"/>
    <property type="match status" value="2"/>
</dbReference>
<dbReference type="RefSeq" id="WP_152194720.1">
    <property type="nucleotide sequence ID" value="NZ_VUKD01000002.1"/>
</dbReference>
<gene>
    <name evidence="3" type="primary">tsaB</name>
    <name evidence="3" type="ORF">GB881_18970</name>
</gene>
<dbReference type="GO" id="GO:0002949">
    <property type="term" value="P:tRNA threonylcarbamoyladenosine modification"/>
    <property type="evidence" value="ECO:0007669"/>
    <property type="project" value="InterPro"/>
</dbReference>
<evidence type="ECO:0000256" key="1">
    <source>
        <dbReference type="SAM" id="MobiDB-lite"/>
    </source>
</evidence>
<evidence type="ECO:0000259" key="2">
    <source>
        <dbReference type="Pfam" id="PF00814"/>
    </source>
</evidence>
<dbReference type="Pfam" id="PF00814">
    <property type="entry name" value="TsaD"/>
    <property type="match status" value="1"/>
</dbReference>
<dbReference type="InterPro" id="IPR022496">
    <property type="entry name" value="T6A_TsaB"/>
</dbReference>
<keyword evidence="4" id="KW-1185">Reference proteome</keyword>
<protein>
    <submittedName>
        <fullName evidence="3">tRNA (Adenosine(37)-N6)-threonylcarbamoyltransferase complex dimerization subunit type 1 TsaB</fullName>
    </submittedName>
</protein>
<dbReference type="Proteomes" id="UP000437709">
    <property type="component" value="Unassembled WGS sequence"/>
</dbReference>
<proteinExistence type="predicted"/>
<dbReference type="GO" id="GO:0016740">
    <property type="term" value="F:transferase activity"/>
    <property type="evidence" value="ECO:0007669"/>
    <property type="project" value="UniProtKB-KW"/>
</dbReference>
<evidence type="ECO:0000313" key="4">
    <source>
        <dbReference type="Proteomes" id="UP000437709"/>
    </source>
</evidence>
<organism evidence="3 4">
    <name type="scientific">Georgenia subflava</name>
    <dbReference type="NCBI Taxonomy" id="1622177"/>
    <lineage>
        <taxon>Bacteria</taxon>
        <taxon>Bacillati</taxon>
        <taxon>Actinomycetota</taxon>
        <taxon>Actinomycetes</taxon>
        <taxon>Micrococcales</taxon>
        <taxon>Bogoriellaceae</taxon>
        <taxon>Georgenia</taxon>
    </lineage>
</organism>
<dbReference type="AlphaFoldDB" id="A0A6N7EM05"/>
<comment type="caution">
    <text evidence="3">The sequence shown here is derived from an EMBL/GenBank/DDBJ whole genome shotgun (WGS) entry which is preliminary data.</text>
</comment>
<dbReference type="InterPro" id="IPR043129">
    <property type="entry name" value="ATPase_NBD"/>
</dbReference>
<feature type="region of interest" description="Disordered" evidence="1">
    <location>
        <begin position="212"/>
        <end position="234"/>
    </location>
</feature>
<accession>A0A6N7EM05</accession>
<dbReference type="NCBIfam" id="TIGR03725">
    <property type="entry name" value="T6A_YeaZ"/>
    <property type="match status" value="1"/>
</dbReference>
<dbReference type="InterPro" id="IPR000905">
    <property type="entry name" value="Gcp-like_dom"/>
</dbReference>